<organism evidence="1 2">
    <name type="scientific">Brachionus plicatilis</name>
    <name type="common">Marine rotifer</name>
    <name type="synonym">Brachionus muelleri</name>
    <dbReference type="NCBI Taxonomy" id="10195"/>
    <lineage>
        <taxon>Eukaryota</taxon>
        <taxon>Metazoa</taxon>
        <taxon>Spiralia</taxon>
        <taxon>Gnathifera</taxon>
        <taxon>Rotifera</taxon>
        <taxon>Eurotatoria</taxon>
        <taxon>Monogononta</taxon>
        <taxon>Pseudotrocha</taxon>
        <taxon>Ploima</taxon>
        <taxon>Brachionidae</taxon>
        <taxon>Brachionus</taxon>
    </lineage>
</organism>
<accession>A0A3M7SZ08</accession>
<protein>
    <submittedName>
        <fullName evidence="1">Uncharacterized protein</fullName>
    </submittedName>
</protein>
<reference evidence="1 2" key="1">
    <citation type="journal article" date="2018" name="Sci. Rep.">
        <title>Genomic signatures of local adaptation to the degree of environmental predictability in rotifers.</title>
        <authorList>
            <person name="Franch-Gras L."/>
            <person name="Hahn C."/>
            <person name="Garcia-Roger E.M."/>
            <person name="Carmona M.J."/>
            <person name="Serra M."/>
            <person name="Gomez A."/>
        </authorList>
    </citation>
    <scope>NUCLEOTIDE SEQUENCE [LARGE SCALE GENOMIC DNA]</scope>
    <source>
        <strain evidence="1">HYR1</strain>
    </source>
</reference>
<name>A0A3M7SZ08_BRAPC</name>
<keyword evidence="2" id="KW-1185">Reference proteome</keyword>
<evidence type="ECO:0000313" key="2">
    <source>
        <dbReference type="Proteomes" id="UP000276133"/>
    </source>
</evidence>
<proteinExistence type="predicted"/>
<gene>
    <name evidence="1" type="ORF">BpHYR1_006777</name>
</gene>
<dbReference type="EMBL" id="REGN01000587">
    <property type="protein sequence ID" value="RNA40828.1"/>
    <property type="molecule type" value="Genomic_DNA"/>
</dbReference>
<comment type="caution">
    <text evidence="1">The sequence shown here is derived from an EMBL/GenBank/DDBJ whole genome shotgun (WGS) entry which is preliminary data.</text>
</comment>
<evidence type="ECO:0000313" key="1">
    <source>
        <dbReference type="EMBL" id="RNA40828.1"/>
    </source>
</evidence>
<dbReference type="Proteomes" id="UP000276133">
    <property type="component" value="Unassembled WGS sequence"/>
</dbReference>
<dbReference type="AlphaFoldDB" id="A0A3M7SZ08"/>
<sequence>MKSLMDIKLHERLFFKFNIVLFESIIQKFFCKMSADLNFVPPKLILCRLAEFLQRLNFGGTKFKSADILLNNFWTQNQAWTLILIKKSGLEVKLGLISNYDSKHNHEPII</sequence>